<dbReference type="Proteomes" id="UP000272238">
    <property type="component" value="Unassembled WGS sequence"/>
</dbReference>
<organism evidence="1 2">
    <name type="scientific">Ureibacillus endophyticus</name>
    <dbReference type="NCBI Taxonomy" id="1978490"/>
    <lineage>
        <taxon>Bacteria</taxon>
        <taxon>Bacillati</taxon>
        <taxon>Bacillota</taxon>
        <taxon>Bacilli</taxon>
        <taxon>Bacillales</taxon>
        <taxon>Caryophanaceae</taxon>
        <taxon>Ureibacillus</taxon>
    </lineage>
</organism>
<name>A0A494Z3S5_9BACL</name>
<gene>
    <name evidence="1" type="ORF">D8M03_08740</name>
</gene>
<dbReference type="OrthoDB" id="2357451at2"/>
<proteinExistence type="predicted"/>
<accession>A0A494Z3S5</accession>
<comment type="caution">
    <text evidence="1">The sequence shown here is derived from an EMBL/GenBank/DDBJ whole genome shotgun (WGS) entry which is preliminary data.</text>
</comment>
<protein>
    <submittedName>
        <fullName evidence="1">Uncharacterized protein</fullName>
    </submittedName>
</protein>
<sequence>MVVIGGSSNKIYDFLNVELDELPKGEILPEHLSPNQKFVVIAEVIDEVGITLRAAIRVEIDYGDNTKTIYWNYDESSLNIRG</sequence>
<evidence type="ECO:0000313" key="2">
    <source>
        <dbReference type="Proteomes" id="UP000272238"/>
    </source>
</evidence>
<evidence type="ECO:0000313" key="1">
    <source>
        <dbReference type="EMBL" id="RKQ16954.1"/>
    </source>
</evidence>
<keyword evidence="2" id="KW-1185">Reference proteome</keyword>
<reference evidence="1 2" key="1">
    <citation type="journal article" date="2016" name="Antonie Van Leeuwenhoek">
        <title>Lysinibacillus endophyticus sp. nov., an indole-3-acetic acid producing endophytic bacterium isolated from corn root (Zea mays cv. Xinken-5).</title>
        <authorList>
            <person name="Yu J."/>
            <person name="Guan X."/>
            <person name="Liu C."/>
            <person name="Xiang W."/>
            <person name="Yu Z."/>
            <person name="Liu X."/>
            <person name="Wang G."/>
        </authorList>
    </citation>
    <scope>NUCLEOTIDE SEQUENCE [LARGE SCALE GENOMIC DNA]</scope>
    <source>
        <strain evidence="1 2">DSM 100506</strain>
    </source>
</reference>
<dbReference type="InterPro" id="IPR035406">
    <property type="entry name" value="DUF5412"/>
</dbReference>
<dbReference type="RefSeq" id="WP_121214388.1">
    <property type="nucleotide sequence ID" value="NZ_JAMYWW010000001.1"/>
</dbReference>
<dbReference type="Pfam" id="PF17428">
    <property type="entry name" value="DUF5412"/>
    <property type="match status" value="1"/>
</dbReference>
<dbReference type="EMBL" id="RBZN01000017">
    <property type="protein sequence ID" value="RKQ16954.1"/>
    <property type="molecule type" value="Genomic_DNA"/>
</dbReference>
<dbReference type="AlphaFoldDB" id="A0A494Z3S5"/>